<dbReference type="Pfam" id="PF00072">
    <property type="entry name" value="Response_reg"/>
    <property type="match status" value="1"/>
</dbReference>
<evidence type="ECO:0000256" key="1">
    <source>
        <dbReference type="ARBA" id="ARBA00022553"/>
    </source>
</evidence>
<name>A0ABQ4EQ43_9ACTN</name>
<dbReference type="CDD" id="cd06170">
    <property type="entry name" value="LuxR_C_like"/>
    <property type="match status" value="1"/>
</dbReference>
<evidence type="ECO:0000313" key="8">
    <source>
        <dbReference type="EMBL" id="GIG96754.1"/>
    </source>
</evidence>
<dbReference type="InterPro" id="IPR000792">
    <property type="entry name" value="Tscrpt_reg_LuxR_C"/>
</dbReference>
<dbReference type="Pfam" id="PF00196">
    <property type="entry name" value="GerE"/>
    <property type="match status" value="1"/>
</dbReference>
<dbReference type="EMBL" id="BONX01000023">
    <property type="protein sequence ID" value="GIG96754.1"/>
    <property type="molecule type" value="Genomic_DNA"/>
</dbReference>
<dbReference type="SUPFAM" id="SSF52172">
    <property type="entry name" value="CheY-like"/>
    <property type="match status" value="1"/>
</dbReference>
<dbReference type="RefSeq" id="WP_203858294.1">
    <property type="nucleotide sequence ID" value="NZ_BAAAZQ010000001.1"/>
</dbReference>
<dbReference type="CDD" id="cd17535">
    <property type="entry name" value="REC_NarL-like"/>
    <property type="match status" value="1"/>
</dbReference>
<keyword evidence="9" id="KW-1185">Reference proteome</keyword>
<dbReference type="PANTHER" id="PTHR43214">
    <property type="entry name" value="TWO-COMPONENT RESPONSE REGULATOR"/>
    <property type="match status" value="1"/>
</dbReference>
<dbReference type="GO" id="GO:0003677">
    <property type="term" value="F:DNA binding"/>
    <property type="evidence" value="ECO:0007669"/>
    <property type="project" value="UniProtKB-KW"/>
</dbReference>
<protein>
    <submittedName>
        <fullName evidence="8">DNA-binding response regulator</fullName>
    </submittedName>
</protein>
<reference evidence="8 9" key="1">
    <citation type="submission" date="2021-01" db="EMBL/GenBank/DDBJ databases">
        <title>Whole genome shotgun sequence of Plantactinospora mayteni NBRC 109088.</title>
        <authorList>
            <person name="Komaki H."/>
            <person name="Tamura T."/>
        </authorList>
    </citation>
    <scope>NUCLEOTIDE SEQUENCE [LARGE SCALE GENOMIC DNA]</scope>
    <source>
        <strain evidence="8 9">NBRC 109088</strain>
    </source>
</reference>
<dbReference type="Gene3D" id="3.40.50.2300">
    <property type="match status" value="1"/>
</dbReference>
<dbReference type="SMART" id="SM00421">
    <property type="entry name" value="HTH_LUXR"/>
    <property type="match status" value="1"/>
</dbReference>
<evidence type="ECO:0000256" key="2">
    <source>
        <dbReference type="ARBA" id="ARBA00023015"/>
    </source>
</evidence>
<keyword evidence="2" id="KW-0805">Transcription regulation</keyword>
<feature type="domain" description="Response regulatory" evidence="7">
    <location>
        <begin position="6"/>
        <end position="122"/>
    </location>
</feature>
<dbReference type="InterPro" id="IPR058245">
    <property type="entry name" value="NreC/VraR/RcsB-like_REC"/>
</dbReference>
<evidence type="ECO:0000256" key="4">
    <source>
        <dbReference type="ARBA" id="ARBA00023163"/>
    </source>
</evidence>
<gene>
    <name evidence="8" type="ORF">Pma05_33270</name>
</gene>
<keyword evidence="1 5" id="KW-0597">Phosphoprotein</keyword>
<evidence type="ECO:0000259" key="6">
    <source>
        <dbReference type="PROSITE" id="PS50043"/>
    </source>
</evidence>
<dbReference type="PROSITE" id="PS00622">
    <property type="entry name" value="HTH_LUXR_1"/>
    <property type="match status" value="1"/>
</dbReference>
<evidence type="ECO:0000256" key="5">
    <source>
        <dbReference type="PROSITE-ProRule" id="PRU00169"/>
    </source>
</evidence>
<evidence type="ECO:0000256" key="3">
    <source>
        <dbReference type="ARBA" id="ARBA00023125"/>
    </source>
</evidence>
<dbReference type="Proteomes" id="UP000621500">
    <property type="component" value="Unassembled WGS sequence"/>
</dbReference>
<accession>A0ABQ4EQ43</accession>
<dbReference type="SMART" id="SM00448">
    <property type="entry name" value="REC"/>
    <property type="match status" value="1"/>
</dbReference>
<keyword evidence="3 8" id="KW-0238">DNA-binding</keyword>
<dbReference type="InterPro" id="IPR011006">
    <property type="entry name" value="CheY-like_superfamily"/>
</dbReference>
<feature type="modified residue" description="4-aspartylphosphate" evidence="5">
    <location>
        <position position="57"/>
    </location>
</feature>
<proteinExistence type="predicted"/>
<dbReference type="PROSITE" id="PS50110">
    <property type="entry name" value="RESPONSE_REGULATORY"/>
    <property type="match status" value="1"/>
</dbReference>
<evidence type="ECO:0000259" key="7">
    <source>
        <dbReference type="PROSITE" id="PS50110"/>
    </source>
</evidence>
<dbReference type="PANTHER" id="PTHR43214:SF24">
    <property type="entry name" value="TRANSCRIPTIONAL REGULATORY PROTEIN NARL-RELATED"/>
    <property type="match status" value="1"/>
</dbReference>
<dbReference type="PRINTS" id="PR00038">
    <property type="entry name" value="HTHLUXR"/>
</dbReference>
<dbReference type="InterPro" id="IPR039420">
    <property type="entry name" value="WalR-like"/>
</dbReference>
<comment type="caution">
    <text evidence="8">The sequence shown here is derived from an EMBL/GenBank/DDBJ whole genome shotgun (WGS) entry which is preliminary data.</text>
</comment>
<sequence>MTDPLRVLLADDDSLIRTAINAILHPEADIDLIAQAADGRAAVDLAVRHRPDVALLDIQMPVLDGLAALREIRRLVPAVQTVVLTTFGQDDYVAQALAAGAAGFLIKESAADELAYAIRAAAAGNAYLSPKITRQVLNRLPTVTVRPEEDLAKVSMLSGRERDVLILLAQGLSNAEIGQHLFVSEGTVKTHVYRVFAKLGCENRVQAAMLAQRAGLLEPPSTPTTAR</sequence>
<evidence type="ECO:0000313" key="9">
    <source>
        <dbReference type="Proteomes" id="UP000621500"/>
    </source>
</evidence>
<dbReference type="InterPro" id="IPR001789">
    <property type="entry name" value="Sig_transdc_resp-reg_receiver"/>
</dbReference>
<organism evidence="8 9">
    <name type="scientific">Plantactinospora mayteni</name>
    <dbReference type="NCBI Taxonomy" id="566021"/>
    <lineage>
        <taxon>Bacteria</taxon>
        <taxon>Bacillati</taxon>
        <taxon>Actinomycetota</taxon>
        <taxon>Actinomycetes</taxon>
        <taxon>Micromonosporales</taxon>
        <taxon>Micromonosporaceae</taxon>
        <taxon>Plantactinospora</taxon>
    </lineage>
</organism>
<dbReference type="SUPFAM" id="SSF46894">
    <property type="entry name" value="C-terminal effector domain of the bipartite response regulators"/>
    <property type="match status" value="1"/>
</dbReference>
<feature type="domain" description="HTH luxR-type" evidence="6">
    <location>
        <begin position="150"/>
        <end position="215"/>
    </location>
</feature>
<dbReference type="PROSITE" id="PS50043">
    <property type="entry name" value="HTH_LUXR_2"/>
    <property type="match status" value="1"/>
</dbReference>
<keyword evidence="4" id="KW-0804">Transcription</keyword>
<dbReference type="InterPro" id="IPR016032">
    <property type="entry name" value="Sig_transdc_resp-reg_C-effctor"/>
</dbReference>